<reference evidence="1" key="2">
    <citation type="submission" date="2025-09" db="UniProtKB">
        <authorList>
            <consortium name="Ensembl"/>
        </authorList>
    </citation>
    <scope>IDENTIFICATION</scope>
</reference>
<protein>
    <submittedName>
        <fullName evidence="1">Uncharacterized protein</fullName>
    </submittedName>
</protein>
<dbReference type="PANTHER" id="PTHR37984">
    <property type="entry name" value="PROTEIN CBG26694"/>
    <property type="match status" value="1"/>
</dbReference>
<sequence>MIASYVEEQQRQWDKWIAEFRFAINTAWHESTGFTPAEIALGCKIKGPMERAFQQPPDPNSPAYPILDRQKELISLVKENVERAQAKQKRYYDQRRKQTLFQVGDIVWVRSHPLSRADDGFMAKLSAKWKGPAKVVKRLGPVNYSHFYLIPLILILTMSKISRPVMVKTSLPMSSGVCNSP</sequence>
<name>A0A9J7XCJ0_CYPCA</name>
<dbReference type="Ensembl" id="ENSCCRT00000158527.1">
    <property type="protein sequence ID" value="ENSCCRP00000103996.1"/>
    <property type="gene ID" value="ENSCCRG00000056015.1"/>
</dbReference>
<dbReference type="OMA" id="RKPWIGP"/>
<dbReference type="Gene3D" id="3.30.420.10">
    <property type="entry name" value="Ribonuclease H-like superfamily/Ribonuclease H"/>
    <property type="match status" value="1"/>
</dbReference>
<dbReference type="PANTHER" id="PTHR37984:SF5">
    <property type="entry name" value="PROTEIN NYNRIN-LIKE"/>
    <property type="match status" value="1"/>
</dbReference>
<keyword evidence="2" id="KW-1185">Reference proteome</keyword>
<dbReference type="Proteomes" id="UP001108240">
    <property type="component" value="Unplaced"/>
</dbReference>
<dbReference type="InterPro" id="IPR050951">
    <property type="entry name" value="Retrovirus_Pol_polyprotein"/>
</dbReference>
<dbReference type="AlphaFoldDB" id="A0A9J7XCJ0"/>
<dbReference type="GeneTree" id="ENSGT01060000253313"/>
<proteinExistence type="predicted"/>
<evidence type="ECO:0000313" key="2">
    <source>
        <dbReference type="Proteomes" id="UP001108240"/>
    </source>
</evidence>
<dbReference type="GO" id="GO:0003676">
    <property type="term" value="F:nucleic acid binding"/>
    <property type="evidence" value="ECO:0007669"/>
    <property type="project" value="InterPro"/>
</dbReference>
<dbReference type="InterPro" id="IPR036397">
    <property type="entry name" value="RNaseH_sf"/>
</dbReference>
<reference evidence="1" key="1">
    <citation type="submission" date="2025-08" db="UniProtKB">
        <authorList>
            <consortium name="Ensembl"/>
        </authorList>
    </citation>
    <scope>IDENTIFICATION</scope>
</reference>
<accession>A0A9J7XCJ0</accession>
<organism evidence="1 2">
    <name type="scientific">Cyprinus carpio carpio</name>
    <dbReference type="NCBI Taxonomy" id="630221"/>
    <lineage>
        <taxon>Eukaryota</taxon>
        <taxon>Metazoa</taxon>
        <taxon>Chordata</taxon>
        <taxon>Craniata</taxon>
        <taxon>Vertebrata</taxon>
        <taxon>Euteleostomi</taxon>
        <taxon>Actinopterygii</taxon>
        <taxon>Neopterygii</taxon>
        <taxon>Teleostei</taxon>
        <taxon>Ostariophysi</taxon>
        <taxon>Cypriniformes</taxon>
        <taxon>Cyprinidae</taxon>
        <taxon>Cyprininae</taxon>
        <taxon>Cyprinus</taxon>
    </lineage>
</organism>
<evidence type="ECO:0000313" key="1">
    <source>
        <dbReference type="Ensembl" id="ENSCCRP00000103996.1"/>
    </source>
</evidence>